<comment type="catalytic activity">
    <reaction evidence="12">
        <text>Preferential cleavage: (Ac)2-L-Lys-D-Ala-|-D-Ala. Also transpeptidation of peptidyl-alanyl moieties that are N-acyl substituents of D-alanine.</text>
        <dbReference type="EC" id="3.4.16.4"/>
    </reaction>
</comment>
<dbReference type="EC" id="3.4.16.4" evidence="4"/>
<evidence type="ECO:0000256" key="14">
    <source>
        <dbReference type="PIRSR" id="PIRSR618044-2"/>
    </source>
</evidence>
<dbReference type="InterPro" id="IPR015956">
    <property type="entry name" value="Peniciliin-bd_prot_C_sf"/>
</dbReference>
<dbReference type="InterPro" id="IPR012338">
    <property type="entry name" value="Beta-lactam/transpept-like"/>
</dbReference>
<dbReference type="InterPro" id="IPR018044">
    <property type="entry name" value="Peptidase_S11"/>
</dbReference>
<evidence type="ECO:0000256" key="11">
    <source>
        <dbReference type="ARBA" id="ARBA00023316"/>
    </source>
</evidence>
<evidence type="ECO:0000256" key="4">
    <source>
        <dbReference type="ARBA" id="ARBA00012448"/>
    </source>
</evidence>
<keyword evidence="9" id="KW-0133">Cell shape</keyword>
<dbReference type="GO" id="GO:0008360">
    <property type="term" value="P:regulation of cell shape"/>
    <property type="evidence" value="ECO:0007669"/>
    <property type="project" value="UniProtKB-KW"/>
</dbReference>
<keyword evidence="8 18" id="KW-0378">Hydrolase</keyword>
<evidence type="ECO:0000313" key="18">
    <source>
        <dbReference type="EMBL" id="ABG05227.1"/>
    </source>
</evidence>
<feature type="binding site" evidence="14">
    <location>
        <position position="228"/>
    </location>
    <ligand>
        <name>substrate</name>
    </ligand>
</feature>
<feature type="active site" evidence="13">
    <location>
        <position position="122"/>
    </location>
</feature>
<evidence type="ECO:0000256" key="7">
    <source>
        <dbReference type="ARBA" id="ARBA00022729"/>
    </source>
</evidence>
<dbReference type="Proteomes" id="UP000006637">
    <property type="component" value="Chromosome"/>
</dbReference>
<dbReference type="PhylomeDB" id="Q1ATQ1"/>
<keyword evidence="6" id="KW-0645">Protease</keyword>
<evidence type="ECO:0000256" key="12">
    <source>
        <dbReference type="ARBA" id="ARBA00034000"/>
    </source>
</evidence>
<feature type="chain" id="PRO_5004187538" description="serine-type D-Ala-D-Ala carboxypeptidase" evidence="16">
    <location>
        <begin position="31"/>
        <end position="384"/>
    </location>
</feature>
<dbReference type="GO" id="GO:0009252">
    <property type="term" value="P:peptidoglycan biosynthetic process"/>
    <property type="evidence" value="ECO:0007669"/>
    <property type="project" value="UniProtKB-UniPathway"/>
</dbReference>
<keyword evidence="11" id="KW-0961">Cell wall biogenesis/degradation</keyword>
<evidence type="ECO:0000256" key="15">
    <source>
        <dbReference type="RuleBase" id="RU004016"/>
    </source>
</evidence>
<keyword evidence="10" id="KW-0573">Peptidoglycan synthesis</keyword>
<evidence type="ECO:0000256" key="10">
    <source>
        <dbReference type="ARBA" id="ARBA00022984"/>
    </source>
</evidence>
<comment type="function">
    <text evidence="1">Removes C-terminal D-alanyl residues from sugar-peptide cell wall precursors.</text>
</comment>
<sequence length="384" mass="41422">MLSRSWPPRRLLAAALPLVLLAWAGPAALAQPSGVAADAWALADLRSGELLASHDAGERLPMASTTKIMLAIVALREGGLDREVAVSPRAAAYAAPPYSNVGLRAGDVLSLRELLMASLISSGDDAAYALAEALGGGSVERLVEKMNREARRLGLEDTHFQNPVGLDGRRHRSSARDLVRMSREAMQYPLFREIVATRYAVISTPDREIPLTNTNELLFTYPPATGIKTGTTPAAGPCLVASAASGDESYVAVVLDARADRFAASLRLLEYGFSAYDRRELVRRGERYASVEVPYRRGERVPLVAGESLSALLGPGDRVRREVEVPDEPPGSARRGERLGRVVVWVGGERAGSVPLVAARGYEEASLWEKLWYTVEGFFSEEGG</sequence>
<dbReference type="Gene3D" id="3.40.710.10">
    <property type="entry name" value="DD-peptidase/beta-lactamase superfamily"/>
    <property type="match status" value="1"/>
</dbReference>
<accession>Q1ATQ1</accession>
<dbReference type="GO" id="GO:0071555">
    <property type="term" value="P:cell wall organization"/>
    <property type="evidence" value="ECO:0007669"/>
    <property type="project" value="UniProtKB-KW"/>
</dbReference>
<evidence type="ECO:0000256" key="16">
    <source>
        <dbReference type="SAM" id="SignalP"/>
    </source>
</evidence>
<evidence type="ECO:0000256" key="6">
    <source>
        <dbReference type="ARBA" id="ARBA00022670"/>
    </source>
</evidence>
<dbReference type="SUPFAM" id="SSF56601">
    <property type="entry name" value="beta-lactamase/transpeptidase-like"/>
    <property type="match status" value="1"/>
</dbReference>
<evidence type="ECO:0000256" key="9">
    <source>
        <dbReference type="ARBA" id="ARBA00022960"/>
    </source>
</evidence>
<name>Q1ATQ1_RUBXD</name>
<evidence type="ECO:0000256" key="3">
    <source>
        <dbReference type="ARBA" id="ARBA00007164"/>
    </source>
</evidence>
<dbReference type="InterPro" id="IPR001967">
    <property type="entry name" value="Peptidase_S11_N"/>
</dbReference>
<keyword evidence="5 18" id="KW-0121">Carboxypeptidase</keyword>
<dbReference type="STRING" id="266117.Rxyl_2298"/>
<dbReference type="AlphaFoldDB" id="Q1ATQ1"/>
<reference evidence="18 19" key="1">
    <citation type="submission" date="2006-06" db="EMBL/GenBank/DDBJ databases">
        <title>Complete sequence of Rubrobacter xylanophilus DSM 9941.</title>
        <authorList>
            <consortium name="US DOE Joint Genome Institute"/>
            <person name="Copeland A."/>
            <person name="Lucas S."/>
            <person name="Lapidus A."/>
            <person name="Barry K."/>
            <person name="Detter J.C."/>
            <person name="Glavina del Rio T."/>
            <person name="Hammon N."/>
            <person name="Israni S."/>
            <person name="Dalin E."/>
            <person name="Tice H."/>
            <person name="Pitluck S."/>
            <person name="Munk A.C."/>
            <person name="Brettin T."/>
            <person name="Bruce D."/>
            <person name="Han C."/>
            <person name="Tapia R."/>
            <person name="Gilna P."/>
            <person name="Schmutz J."/>
            <person name="Larimer F."/>
            <person name="Land M."/>
            <person name="Hauser L."/>
            <person name="Kyrpides N."/>
            <person name="Lykidis A."/>
            <person name="da Costa M.S."/>
            <person name="Rainey F.A."/>
            <person name="Empadinhas N."/>
            <person name="Jolivet E."/>
            <person name="Battista J.R."/>
            <person name="Richardson P."/>
        </authorList>
    </citation>
    <scope>NUCLEOTIDE SEQUENCE [LARGE SCALE GENOMIC DNA]</scope>
    <source>
        <strain evidence="19">DSM 9941 / NBRC 16129 / PRD-1</strain>
    </source>
</reference>
<comment type="pathway">
    <text evidence="2">Cell wall biogenesis; peptidoglycan biosynthesis.</text>
</comment>
<dbReference type="InterPro" id="IPR012907">
    <property type="entry name" value="Peptidase_S11_C"/>
</dbReference>
<dbReference type="PANTHER" id="PTHR21581">
    <property type="entry name" value="D-ALANYL-D-ALANINE CARBOXYPEPTIDASE"/>
    <property type="match status" value="1"/>
</dbReference>
<keyword evidence="19" id="KW-1185">Reference proteome</keyword>
<protein>
    <recommendedName>
        <fullName evidence="4">serine-type D-Ala-D-Ala carboxypeptidase</fullName>
        <ecNumber evidence="4">3.4.16.4</ecNumber>
    </recommendedName>
</protein>
<evidence type="ECO:0000256" key="8">
    <source>
        <dbReference type="ARBA" id="ARBA00022801"/>
    </source>
</evidence>
<dbReference type="EMBL" id="CP000386">
    <property type="protein sequence ID" value="ABG05227.1"/>
    <property type="molecule type" value="Genomic_DNA"/>
</dbReference>
<gene>
    <name evidence="18" type="ordered locus">Rxyl_2298</name>
</gene>
<feature type="active site" description="Acyl-ester intermediate" evidence="13">
    <location>
        <position position="64"/>
    </location>
</feature>
<evidence type="ECO:0000256" key="1">
    <source>
        <dbReference type="ARBA" id="ARBA00003217"/>
    </source>
</evidence>
<evidence type="ECO:0000256" key="13">
    <source>
        <dbReference type="PIRSR" id="PIRSR618044-1"/>
    </source>
</evidence>
<evidence type="ECO:0000259" key="17">
    <source>
        <dbReference type="SMART" id="SM00936"/>
    </source>
</evidence>
<dbReference type="Pfam" id="PF07943">
    <property type="entry name" value="PBP5_C"/>
    <property type="match status" value="1"/>
</dbReference>
<feature type="domain" description="Peptidase S11 D-Ala-D-Ala carboxypeptidase A C-terminal" evidence="17">
    <location>
        <begin position="276"/>
        <end position="364"/>
    </location>
</feature>
<dbReference type="GO" id="GO:0006508">
    <property type="term" value="P:proteolysis"/>
    <property type="evidence" value="ECO:0007669"/>
    <property type="project" value="UniProtKB-KW"/>
</dbReference>
<dbReference type="RefSeq" id="WP_011565241.1">
    <property type="nucleotide sequence ID" value="NC_008148.1"/>
</dbReference>
<dbReference type="HOGENOM" id="CLU_027070_7_3_11"/>
<dbReference type="UniPathway" id="UPA00219"/>
<dbReference type="eggNOG" id="COG1686">
    <property type="taxonomic scope" value="Bacteria"/>
</dbReference>
<dbReference type="SMART" id="SM00936">
    <property type="entry name" value="PBP5_C"/>
    <property type="match status" value="1"/>
</dbReference>
<dbReference type="PRINTS" id="PR00725">
    <property type="entry name" value="DADACBPTASE1"/>
</dbReference>
<feature type="active site" description="Proton acceptor" evidence="13">
    <location>
        <position position="67"/>
    </location>
</feature>
<evidence type="ECO:0000256" key="2">
    <source>
        <dbReference type="ARBA" id="ARBA00004752"/>
    </source>
</evidence>
<dbReference type="Gene3D" id="2.60.410.10">
    <property type="entry name" value="D-Ala-D-Ala carboxypeptidase, C-terminal domain"/>
    <property type="match status" value="1"/>
</dbReference>
<keyword evidence="7 16" id="KW-0732">Signal</keyword>
<dbReference type="KEGG" id="rxy:Rxyl_2298"/>
<organism evidence="18 19">
    <name type="scientific">Rubrobacter xylanophilus (strain DSM 9941 / JCM 11954 / NBRC 16129 / PRD-1)</name>
    <dbReference type="NCBI Taxonomy" id="266117"/>
    <lineage>
        <taxon>Bacteria</taxon>
        <taxon>Bacillati</taxon>
        <taxon>Actinomycetota</taxon>
        <taxon>Rubrobacteria</taxon>
        <taxon>Rubrobacterales</taxon>
        <taxon>Rubrobacteraceae</taxon>
        <taxon>Rubrobacter</taxon>
    </lineage>
</organism>
<dbReference type="GO" id="GO:0009002">
    <property type="term" value="F:serine-type D-Ala-D-Ala carboxypeptidase activity"/>
    <property type="evidence" value="ECO:0007669"/>
    <property type="project" value="UniProtKB-EC"/>
</dbReference>
<dbReference type="InterPro" id="IPR037167">
    <property type="entry name" value="Peptidase_S11_C_sf"/>
</dbReference>
<dbReference type="Pfam" id="PF00768">
    <property type="entry name" value="Peptidase_S11"/>
    <property type="match status" value="1"/>
</dbReference>
<evidence type="ECO:0000256" key="5">
    <source>
        <dbReference type="ARBA" id="ARBA00022645"/>
    </source>
</evidence>
<proteinExistence type="inferred from homology"/>
<evidence type="ECO:0000313" key="19">
    <source>
        <dbReference type="Proteomes" id="UP000006637"/>
    </source>
</evidence>
<feature type="signal peptide" evidence="16">
    <location>
        <begin position="1"/>
        <end position="30"/>
    </location>
</feature>
<comment type="similarity">
    <text evidence="3 15">Belongs to the peptidase S11 family.</text>
</comment>
<dbReference type="PANTHER" id="PTHR21581:SF33">
    <property type="entry name" value="D-ALANYL-D-ALANINE CARBOXYPEPTIDASE DACB"/>
    <property type="match status" value="1"/>
</dbReference>
<dbReference type="SUPFAM" id="SSF69189">
    <property type="entry name" value="Penicillin-binding protein associated domain"/>
    <property type="match status" value="1"/>
</dbReference>